<dbReference type="AlphaFoldDB" id="A0A6C0DBF6"/>
<sequence>MTANQALRTIIGKKMKQKLIYVTAIKYIFYIKFSDLNEQID</sequence>
<accession>A0A6C0DBF6</accession>
<proteinExistence type="predicted"/>
<protein>
    <submittedName>
        <fullName evidence="1">Uncharacterized protein</fullName>
    </submittedName>
</protein>
<dbReference type="EMBL" id="MN739570">
    <property type="protein sequence ID" value="QHT13494.1"/>
    <property type="molecule type" value="Genomic_DNA"/>
</dbReference>
<organism evidence="1">
    <name type="scientific">viral metagenome</name>
    <dbReference type="NCBI Taxonomy" id="1070528"/>
    <lineage>
        <taxon>unclassified sequences</taxon>
        <taxon>metagenomes</taxon>
        <taxon>organismal metagenomes</taxon>
    </lineage>
</organism>
<evidence type="ECO:0000313" key="1">
    <source>
        <dbReference type="EMBL" id="QHT13494.1"/>
    </source>
</evidence>
<reference evidence="1" key="1">
    <citation type="journal article" date="2020" name="Nature">
        <title>Giant virus diversity and host interactions through global metagenomics.</title>
        <authorList>
            <person name="Schulz F."/>
            <person name="Roux S."/>
            <person name="Paez-Espino D."/>
            <person name="Jungbluth S."/>
            <person name="Walsh D.A."/>
            <person name="Denef V.J."/>
            <person name="McMahon K.D."/>
            <person name="Konstantinidis K.T."/>
            <person name="Eloe-Fadrosh E.A."/>
            <person name="Kyrpides N.C."/>
            <person name="Woyke T."/>
        </authorList>
    </citation>
    <scope>NUCLEOTIDE SEQUENCE</scope>
    <source>
        <strain evidence="1">GVMAG-M-3300023174-131</strain>
    </source>
</reference>
<name>A0A6C0DBF6_9ZZZZ</name>